<dbReference type="PROSITE" id="PS50853">
    <property type="entry name" value="FN3"/>
    <property type="match status" value="1"/>
</dbReference>
<dbReference type="EMBL" id="FPIZ01000028">
    <property type="protein sequence ID" value="SFW86117.1"/>
    <property type="molecule type" value="Genomic_DNA"/>
</dbReference>
<reference evidence="3 5" key="2">
    <citation type="submission" date="2023-11" db="EMBL/GenBank/DDBJ databases">
        <title>MicrobeMod: A computational toolkit for identifying prokaryotic methylation and restriction-modification with nanopore sequencing.</title>
        <authorList>
            <person name="Crits-Christoph A."/>
            <person name="Kang S.C."/>
            <person name="Lee H."/>
            <person name="Ostrov N."/>
        </authorList>
    </citation>
    <scope>NUCLEOTIDE SEQUENCE [LARGE SCALE GENOMIC DNA]</scope>
    <source>
        <strain evidence="3 5">ATCC 23090</strain>
    </source>
</reference>
<gene>
    <name evidence="2" type="ORF">SAMN05661012_05840</name>
    <name evidence="3" type="ORF">SR876_00635</name>
</gene>
<proteinExistence type="predicted"/>
<organism evidence="2 4">
    <name type="scientific">Chitinophaga sancti</name>
    <dbReference type="NCBI Taxonomy" id="1004"/>
    <lineage>
        <taxon>Bacteria</taxon>
        <taxon>Pseudomonadati</taxon>
        <taxon>Bacteroidota</taxon>
        <taxon>Chitinophagia</taxon>
        <taxon>Chitinophagales</taxon>
        <taxon>Chitinophagaceae</taxon>
        <taxon>Chitinophaga</taxon>
    </lineage>
</organism>
<dbReference type="AlphaFoldDB" id="A0A1K1SQG5"/>
<evidence type="ECO:0000313" key="2">
    <source>
        <dbReference type="EMBL" id="SFW86117.1"/>
    </source>
</evidence>
<evidence type="ECO:0000259" key="1">
    <source>
        <dbReference type="PROSITE" id="PS50853"/>
    </source>
</evidence>
<dbReference type="Gene3D" id="2.60.40.10">
    <property type="entry name" value="Immunoglobulins"/>
    <property type="match status" value="4"/>
</dbReference>
<dbReference type="RefSeq" id="WP_072365220.1">
    <property type="nucleotide sequence ID" value="NZ_CP139972.1"/>
</dbReference>
<dbReference type="Proteomes" id="UP001326715">
    <property type="component" value="Chromosome"/>
</dbReference>
<evidence type="ECO:0000313" key="4">
    <source>
        <dbReference type="Proteomes" id="UP000183788"/>
    </source>
</evidence>
<dbReference type="Proteomes" id="UP000183788">
    <property type="component" value="Unassembled WGS sequence"/>
</dbReference>
<dbReference type="SUPFAM" id="SSF49265">
    <property type="entry name" value="Fibronectin type III"/>
    <property type="match status" value="2"/>
</dbReference>
<dbReference type="STRING" id="1004.SAMN05661012_05840"/>
<dbReference type="EMBL" id="CP140154">
    <property type="protein sequence ID" value="WQG89984.1"/>
    <property type="molecule type" value="Genomic_DNA"/>
</dbReference>
<keyword evidence="5" id="KW-1185">Reference proteome</keyword>
<evidence type="ECO:0000313" key="3">
    <source>
        <dbReference type="EMBL" id="WQG89984.1"/>
    </source>
</evidence>
<feature type="domain" description="Fibronectin type-III" evidence="1">
    <location>
        <begin position="465"/>
        <end position="564"/>
    </location>
</feature>
<dbReference type="InterPro" id="IPR003961">
    <property type="entry name" value="FN3_dom"/>
</dbReference>
<protein>
    <submittedName>
        <fullName evidence="2">Fibronectin type 3 domain-containing protein</fullName>
    </submittedName>
</protein>
<dbReference type="InterPro" id="IPR013783">
    <property type="entry name" value="Ig-like_fold"/>
</dbReference>
<evidence type="ECO:0000313" key="5">
    <source>
        <dbReference type="Proteomes" id="UP001326715"/>
    </source>
</evidence>
<dbReference type="OrthoDB" id="923194at2"/>
<reference evidence="2 4" key="1">
    <citation type="submission" date="2016-11" db="EMBL/GenBank/DDBJ databases">
        <authorList>
            <person name="Jaros S."/>
            <person name="Januszkiewicz K."/>
            <person name="Wedrychowicz H."/>
        </authorList>
    </citation>
    <scope>NUCLEOTIDE SEQUENCE [LARGE SCALE GENOMIC DNA]</scope>
    <source>
        <strain evidence="2 4">DSM 784</strain>
    </source>
</reference>
<name>A0A1K1SQG5_9BACT</name>
<dbReference type="InterPro" id="IPR036116">
    <property type="entry name" value="FN3_sf"/>
</dbReference>
<accession>A0A1K1SQG5</accession>
<sequence length="650" mass="73120">MYRILLFLLCCCQLATGQEHHIAAIADVQPGVTRLRWAPSGFVEWELGTRYGYNIERFIIGENRFTLLTPQPIKPLPLAQMDPNNEKVAIVAEVIYGEKISPAGKGFSAFYEAQNTNEWRMAMALLACDLSTQAAKSAGLYFEDSDIVEGRRYAYRISLAQQPKNLVVDTAVVVAVPGLLSRPREVRMLCGDKTVTLAWKKDSYSAYIVERSANGKDFHPVSDLPLVSPHFKDTLPGNEHRYFYRIKGITPFADYGPYSEIVSGTGITEVENRPELDTIIVQQNQRIEIRWLLPGSLKDQLAKIVITRAANSKGPFRPIANFNKIAYAFTDQHPGNSNYYRIKGITKQGKAIYSFPYFAQLIDTIPPAVPTGFNGNVDSIGIATLKWKANIEPDLLGYRVFRANSLTEEFVELSKKILSQPAFTDTLTLHTLSANIFYKVIAVDKNYNTSPYSAVILLKRPDTIPPSASLFTKAIGTDTAIVLEWQNSSSEDAIRYILYRVNTKDSSRVQISAWDHPQKMSSFRDTALRPGNTYYYELLVCDAAGNKAIAISSDVFFESGTRPPITSWKAEKQDQHILLHWQYHLAGVKQFRIYRAKSNDLFTLYTTLDGNLHDYTDKVLFPGNVYKYKITAVLPGDVKSAMSKVIEVIY</sequence>